<organism evidence="1">
    <name type="scientific">Anguilla anguilla</name>
    <name type="common">European freshwater eel</name>
    <name type="synonym">Muraena anguilla</name>
    <dbReference type="NCBI Taxonomy" id="7936"/>
    <lineage>
        <taxon>Eukaryota</taxon>
        <taxon>Metazoa</taxon>
        <taxon>Chordata</taxon>
        <taxon>Craniata</taxon>
        <taxon>Vertebrata</taxon>
        <taxon>Euteleostomi</taxon>
        <taxon>Actinopterygii</taxon>
        <taxon>Neopterygii</taxon>
        <taxon>Teleostei</taxon>
        <taxon>Anguilliformes</taxon>
        <taxon>Anguillidae</taxon>
        <taxon>Anguilla</taxon>
    </lineage>
</organism>
<dbReference type="EMBL" id="GBXM01049572">
    <property type="protein sequence ID" value="JAH59005.1"/>
    <property type="molecule type" value="Transcribed_RNA"/>
</dbReference>
<evidence type="ECO:0000313" key="1">
    <source>
        <dbReference type="EMBL" id="JAH59005.1"/>
    </source>
</evidence>
<dbReference type="AlphaFoldDB" id="A0A0E9U1E3"/>
<sequence length="43" mass="5071">MRHWMLGVHILFGPCSVCQSLEIWVLYLLNLGQSIMYCIMTRN</sequence>
<reference evidence="1" key="1">
    <citation type="submission" date="2014-11" db="EMBL/GenBank/DDBJ databases">
        <authorList>
            <person name="Amaro Gonzalez C."/>
        </authorList>
    </citation>
    <scope>NUCLEOTIDE SEQUENCE</scope>
</reference>
<proteinExistence type="predicted"/>
<accession>A0A0E9U1E3</accession>
<reference evidence="1" key="2">
    <citation type="journal article" date="2015" name="Fish Shellfish Immunol.">
        <title>Early steps in the European eel (Anguilla anguilla)-Vibrio vulnificus interaction in the gills: Role of the RtxA13 toxin.</title>
        <authorList>
            <person name="Callol A."/>
            <person name="Pajuelo D."/>
            <person name="Ebbesson L."/>
            <person name="Teles M."/>
            <person name="MacKenzie S."/>
            <person name="Amaro C."/>
        </authorList>
    </citation>
    <scope>NUCLEOTIDE SEQUENCE</scope>
</reference>
<protein>
    <submittedName>
        <fullName evidence="1">Uncharacterized protein</fullName>
    </submittedName>
</protein>
<name>A0A0E9U1E3_ANGAN</name>